<keyword evidence="1" id="KW-0812">Transmembrane</keyword>
<dbReference type="Pfam" id="PF04367">
    <property type="entry name" value="DUF502"/>
    <property type="match status" value="1"/>
</dbReference>
<dbReference type="PANTHER" id="PTHR31876:SF26">
    <property type="entry name" value="PROTEIN LIKE COV 2"/>
    <property type="match status" value="1"/>
</dbReference>
<reference evidence="2 3" key="1">
    <citation type="submission" date="2022-03" db="EMBL/GenBank/DDBJ databases">
        <title>Genomic Encyclopedia of Type Strains, Phase III (KMG-III): the genomes of soil and plant-associated and newly described type strains.</title>
        <authorList>
            <person name="Whitman W."/>
        </authorList>
    </citation>
    <scope>NUCLEOTIDE SEQUENCE [LARGE SCALE GENOMIC DNA]</scope>
    <source>
        <strain evidence="2 3">BSker1</strain>
    </source>
</reference>
<evidence type="ECO:0000256" key="1">
    <source>
        <dbReference type="SAM" id="Phobius"/>
    </source>
</evidence>
<feature type="transmembrane region" description="Helical" evidence="1">
    <location>
        <begin position="12"/>
        <end position="33"/>
    </location>
</feature>
<gene>
    <name evidence="2" type="ORF">J2T60_001986</name>
</gene>
<feature type="transmembrane region" description="Helical" evidence="1">
    <location>
        <begin position="53"/>
        <end position="78"/>
    </location>
</feature>
<dbReference type="PANTHER" id="PTHR31876">
    <property type="entry name" value="COV-LIKE PROTEIN 1"/>
    <property type="match status" value="1"/>
</dbReference>
<organism evidence="2 3">
    <name type="scientific">Natronospira proteinivora</name>
    <dbReference type="NCBI Taxonomy" id="1807133"/>
    <lineage>
        <taxon>Bacteria</taxon>
        <taxon>Pseudomonadati</taxon>
        <taxon>Pseudomonadota</taxon>
        <taxon>Gammaproteobacteria</taxon>
        <taxon>Natronospirales</taxon>
        <taxon>Natronospiraceae</taxon>
        <taxon>Natronospira</taxon>
    </lineage>
</organism>
<accession>A0ABT1G9J2</accession>
<evidence type="ECO:0000313" key="3">
    <source>
        <dbReference type="Proteomes" id="UP001523550"/>
    </source>
</evidence>
<keyword evidence="1" id="KW-0472">Membrane</keyword>
<dbReference type="Proteomes" id="UP001523550">
    <property type="component" value="Unassembled WGS sequence"/>
</dbReference>
<keyword evidence="3" id="KW-1185">Reference proteome</keyword>
<comment type="caution">
    <text evidence="2">The sequence shown here is derived from an EMBL/GenBank/DDBJ whole genome shotgun (WGS) entry which is preliminary data.</text>
</comment>
<dbReference type="RefSeq" id="WP_253449204.1">
    <property type="nucleotide sequence ID" value="NZ_JALJYF010000002.1"/>
</dbReference>
<dbReference type="EMBL" id="JALJYF010000002">
    <property type="protein sequence ID" value="MCP1727986.1"/>
    <property type="molecule type" value="Genomic_DNA"/>
</dbReference>
<name>A0ABT1G9J2_9GAMM</name>
<protein>
    <submittedName>
        <fullName evidence="2">Membrane protein</fullName>
    </submittedName>
</protein>
<keyword evidence="1" id="KW-1133">Transmembrane helix</keyword>
<sequence length="195" mass="21280">MRSLLKSLGRHFLLGLITLLPLGLILYVLALFLRAAESIMGGLLADWLPPGWYWPGMGLLSGLLLILLAGVLAASWVGPLMGRWVGRRVSRLPLLGRVYTTLHRFFSRLGSDTPAGFREVVFVPLQEGGGRIGLIVDRQPLRYGADGRALVPVYFPKPFQPGGDFELVPADRLEHCKLSVDEALGLVLTGGLARD</sequence>
<proteinExistence type="predicted"/>
<dbReference type="InterPro" id="IPR007462">
    <property type="entry name" value="COV1-like"/>
</dbReference>
<evidence type="ECO:0000313" key="2">
    <source>
        <dbReference type="EMBL" id="MCP1727986.1"/>
    </source>
</evidence>